<feature type="compositionally biased region" description="Polar residues" evidence="2">
    <location>
        <begin position="401"/>
        <end position="411"/>
    </location>
</feature>
<proteinExistence type="predicted"/>
<comment type="caution">
    <text evidence="3">The sequence shown here is derived from an EMBL/GenBank/DDBJ whole genome shotgun (WGS) entry which is preliminary data.</text>
</comment>
<dbReference type="AlphaFoldDB" id="A0AA40T475"/>
<name>A0AA40T475_9NOST</name>
<dbReference type="EMBL" id="VJXY01000074">
    <property type="protein sequence ID" value="MBD6620631.1"/>
    <property type="molecule type" value="Genomic_DNA"/>
</dbReference>
<evidence type="ECO:0000256" key="2">
    <source>
        <dbReference type="SAM" id="MobiDB-lite"/>
    </source>
</evidence>
<sequence length="411" mass="45677">MIEDGKAKDLQRDYLDILDSIIKKIQVKAKENERGTQDIHIFSGPAKVYQASPGKDPTRNLITPETVDALQKAFSDPKNTQGSIVIKIGSEKVFQVKNQKLEVDKLGLSESLAQAQKPVVPVEREEGEQVKYQVYNIPALAEQVKELQQKVQSQESQTPDAIAKLTSQVDELAKSLERQQELIEKTQLALSKLEQRPAPSQNSKLQNWIGKIESKVKDTVKDWVDKAKDAITPETTKLKNQIEDLKTQLNQRVDNLKSEVRAQTQTLKGNFNSAVNDVKQNIDDGISNVKTEIQNTRQEFTKSISNAKSEAIDQSVKALLRHLGTKNSDGSLSYTSKSFDFQQQGGTVTVKAKNGDTVLQDGALSTEVSPEQMQALDKVQPIVDKLDAAEQSEKLNEVESESQAQSRGISR</sequence>
<gene>
    <name evidence="3" type="ORF">FNW02_33895</name>
</gene>
<dbReference type="SUPFAM" id="SSF58113">
    <property type="entry name" value="Apolipoprotein A-I"/>
    <property type="match status" value="1"/>
</dbReference>
<feature type="region of interest" description="Disordered" evidence="2">
    <location>
        <begin position="391"/>
        <end position="411"/>
    </location>
</feature>
<evidence type="ECO:0000313" key="4">
    <source>
        <dbReference type="Proteomes" id="UP001165986"/>
    </source>
</evidence>
<keyword evidence="4" id="KW-1185">Reference proteome</keyword>
<dbReference type="RefSeq" id="WP_191761943.1">
    <property type="nucleotide sequence ID" value="NZ_VJXY01000074.1"/>
</dbReference>
<protein>
    <submittedName>
        <fullName evidence="3">Uncharacterized protein</fullName>
    </submittedName>
</protein>
<dbReference type="Gene3D" id="1.20.120.20">
    <property type="entry name" value="Apolipoprotein"/>
    <property type="match status" value="1"/>
</dbReference>
<evidence type="ECO:0000256" key="1">
    <source>
        <dbReference type="SAM" id="Coils"/>
    </source>
</evidence>
<feature type="coiled-coil region" evidence="1">
    <location>
        <begin position="137"/>
        <end position="196"/>
    </location>
</feature>
<dbReference type="Proteomes" id="UP001165986">
    <property type="component" value="Unassembled WGS sequence"/>
</dbReference>
<organism evidence="3 4">
    <name type="scientific">Komarekiella delphini-convector SJRDD-AB1</name>
    <dbReference type="NCBI Taxonomy" id="2593771"/>
    <lineage>
        <taxon>Bacteria</taxon>
        <taxon>Bacillati</taxon>
        <taxon>Cyanobacteriota</taxon>
        <taxon>Cyanophyceae</taxon>
        <taxon>Nostocales</taxon>
        <taxon>Nostocaceae</taxon>
        <taxon>Komarekiella</taxon>
        <taxon>Komarekiella delphini-convector</taxon>
    </lineage>
</organism>
<evidence type="ECO:0000313" key="3">
    <source>
        <dbReference type="EMBL" id="MBD6620631.1"/>
    </source>
</evidence>
<feature type="coiled-coil region" evidence="1">
    <location>
        <begin position="239"/>
        <end position="266"/>
    </location>
</feature>
<reference evidence="3" key="1">
    <citation type="submission" date="2019-07" db="EMBL/GenBank/DDBJ databases">
        <title>Toxilogical consequences of a new and cryptic species of cyanobacteria (Komarekiella delphini-convector) recovered from the epidermis of a bottlenose dolphin and 1500 ft. in the air.</title>
        <authorList>
            <person name="Brown A.O."/>
            <person name="Dvorak P."/>
            <person name="Villanueva C.D."/>
            <person name="Foss A.J."/>
            <person name="Garvey A.D."/>
            <person name="Gibson Q.A."/>
            <person name="Johansen J.R."/>
            <person name="Casamatta D.A."/>
        </authorList>
    </citation>
    <scope>NUCLEOTIDE SEQUENCE</scope>
    <source>
        <strain evidence="3">SJRDD-AB1</strain>
    </source>
</reference>
<accession>A0AA40T475</accession>
<keyword evidence="1" id="KW-0175">Coiled coil</keyword>